<reference evidence="4" key="1">
    <citation type="journal article" date="2019" name="Int. J. Syst. Evol. Microbiol.">
        <title>The Global Catalogue of Microorganisms (GCM) 10K type strain sequencing project: providing services to taxonomists for standard genome sequencing and annotation.</title>
        <authorList>
            <consortium name="The Broad Institute Genomics Platform"/>
            <consortium name="The Broad Institute Genome Sequencing Center for Infectious Disease"/>
            <person name="Wu L."/>
            <person name="Ma J."/>
        </authorList>
    </citation>
    <scope>NUCLEOTIDE SEQUENCE [LARGE SCALE GENOMIC DNA]</scope>
    <source>
        <strain evidence="4">IBRC-M 10908</strain>
    </source>
</reference>
<dbReference type="InterPro" id="IPR004482">
    <property type="entry name" value="Mg_chelat-rel"/>
</dbReference>
<evidence type="ECO:0000259" key="2">
    <source>
        <dbReference type="SMART" id="SM00382"/>
    </source>
</evidence>
<comment type="similarity">
    <text evidence="1">Belongs to the Mg-chelatase subunits D/I family. ComM subfamily.</text>
</comment>
<gene>
    <name evidence="3" type="ORF">ACFPET_15965</name>
</gene>
<dbReference type="Proteomes" id="UP001595823">
    <property type="component" value="Unassembled WGS sequence"/>
</dbReference>
<dbReference type="InterPro" id="IPR027417">
    <property type="entry name" value="P-loop_NTPase"/>
</dbReference>
<evidence type="ECO:0000313" key="3">
    <source>
        <dbReference type="EMBL" id="MFC4336697.1"/>
    </source>
</evidence>
<keyword evidence="4" id="KW-1185">Reference proteome</keyword>
<dbReference type="Gene3D" id="3.40.50.300">
    <property type="entry name" value="P-loop containing nucleotide triphosphate hydrolases"/>
    <property type="match status" value="1"/>
</dbReference>
<dbReference type="SMART" id="SM00382">
    <property type="entry name" value="AAA"/>
    <property type="match status" value="1"/>
</dbReference>
<feature type="domain" description="AAA+ ATPase" evidence="2">
    <location>
        <begin position="215"/>
        <end position="398"/>
    </location>
</feature>
<dbReference type="EMBL" id="JBHSDK010000021">
    <property type="protein sequence ID" value="MFC4336697.1"/>
    <property type="molecule type" value="Genomic_DNA"/>
</dbReference>
<dbReference type="NCBIfam" id="TIGR00368">
    <property type="entry name" value="YifB family Mg chelatase-like AAA ATPase"/>
    <property type="match status" value="1"/>
</dbReference>
<dbReference type="RefSeq" id="WP_380622866.1">
    <property type="nucleotide sequence ID" value="NZ_JBHSDK010000021.1"/>
</dbReference>
<evidence type="ECO:0000313" key="4">
    <source>
        <dbReference type="Proteomes" id="UP001595823"/>
    </source>
</evidence>
<dbReference type="Pfam" id="PF01078">
    <property type="entry name" value="Mg_chelatase"/>
    <property type="match status" value="1"/>
</dbReference>
<dbReference type="SUPFAM" id="SSF54211">
    <property type="entry name" value="Ribosomal protein S5 domain 2-like"/>
    <property type="match status" value="1"/>
</dbReference>
<dbReference type="PANTHER" id="PTHR32039">
    <property type="entry name" value="MAGNESIUM-CHELATASE SUBUNIT CHLI"/>
    <property type="match status" value="1"/>
</dbReference>
<sequence>MGYGKVHTVCLTGSHAELLTVETSVTPCVSSQEKSRFQLSGLPDSAVAQSQTRIRSAIANSGFHLPDQIISVNFAPASVPTRGTAVDLPLAVSILSASGLVPAERLQKSFFFGELGLDGSVRPVSGVLPALLRASEAGLSTAVVPAENASEASLADGLELVSPGSLRQLVDWLRGRAEIPPPEPPGPSSPEALPDMADIRGQDFARRAVELAAAGRHNVFFVGPPGSGKTMLAERLPSILPPLSDQESLEVTCVHSLHPSSGTARDGLIRFAPFQAPHHSSTMQSLVGGGHTDIGPGALSLAHRGVLFLDEAPEWKREVLESIRQPVESGEVILHRAGAVMRYPSRVLLVLAANPCPCAALRPADCTCSATARRRYMNRLSKPLLDRVDLQLDVQPPKPSSILTDLVDVEDSAVVAERVLRARRAAKERWGSMGEPWTCNGEVPGNRLRATNLRLPGSTTRQLDHLLRKGRLSTRGYDRVLRLAWTIADLGGHDSPRPADVHEACEFRLGLKGATS</sequence>
<comment type="caution">
    <text evidence="3">The sequence shown here is derived from an EMBL/GenBank/DDBJ whole genome shotgun (WGS) entry which is preliminary data.</text>
</comment>
<dbReference type="SUPFAM" id="SSF52540">
    <property type="entry name" value="P-loop containing nucleoside triphosphate hydrolases"/>
    <property type="match status" value="1"/>
</dbReference>
<organism evidence="3 4">
    <name type="scientific">Salininema proteolyticum</name>
    <dbReference type="NCBI Taxonomy" id="1607685"/>
    <lineage>
        <taxon>Bacteria</taxon>
        <taxon>Bacillati</taxon>
        <taxon>Actinomycetota</taxon>
        <taxon>Actinomycetes</taxon>
        <taxon>Glycomycetales</taxon>
        <taxon>Glycomycetaceae</taxon>
        <taxon>Salininema</taxon>
    </lineage>
</organism>
<proteinExistence type="inferred from homology"/>
<dbReference type="Gene3D" id="3.30.230.10">
    <property type="match status" value="1"/>
</dbReference>
<dbReference type="InterPro" id="IPR020568">
    <property type="entry name" value="Ribosomal_Su5_D2-typ_SF"/>
</dbReference>
<evidence type="ECO:0000256" key="1">
    <source>
        <dbReference type="ARBA" id="ARBA00006354"/>
    </source>
</evidence>
<dbReference type="InterPro" id="IPR014721">
    <property type="entry name" value="Ribsml_uS5_D2-typ_fold_subgr"/>
</dbReference>
<dbReference type="InterPro" id="IPR025158">
    <property type="entry name" value="Mg_chelat-rel_C"/>
</dbReference>
<protein>
    <submittedName>
        <fullName evidence="3">YifB family Mg chelatase-like AAA ATPase</fullName>
    </submittedName>
</protein>
<name>A0ABV8U1G7_9ACTN</name>
<dbReference type="InterPro" id="IPR045006">
    <property type="entry name" value="CHLI-like"/>
</dbReference>
<dbReference type="InterPro" id="IPR000523">
    <property type="entry name" value="Mg_chelatse_chII-like_cat_dom"/>
</dbReference>
<dbReference type="Pfam" id="PF13335">
    <property type="entry name" value="Mg_chelatase_C"/>
    <property type="match status" value="1"/>
</dbReference>
<dbReference type="Pfam" id="PF13541">
    <property type="entry name" value="ChlI"/>
    <property type="match status" value="1"/>
</dbReference>
<dbReference type="PANTHER" id="PTHR32039:SF7">
    <property type="entry name" value="COMPETENCE PROTEIN COMM"/>
    <property type="match status" value="1"/>
</dbReference>
<dbReference type="InterPro" id="IPR003593">
    <property type="entry name" value="AAA+_ATPase"/>
</dbReference>
<dbReference type="CDD" id="cd00009">
    <property type="entry name" value="AAA"/>
    <property type="match status" value="1"/>
</dbReference>
<accession>A0ABV8U1G7</accession>